<dbReference type="Pfam" id="PF02801">
    <property type="entry name" value="Ketoacyl-synt_C"/>
    <property type="match status" value="1"/>
</dbReference>
<dbReference type="PROSITE" id="PS50075">
    <property type="entry name" value="CARRIER"/>
    <property type="match status" value="1"/>
</dbReference>
<evidence type="ECO:0000259" key="13">
    <source>
        <dbReference type="PROSITE" id="PS52004"/>
    </source>
</evidence>
<feature type="region of interest" description="C-terminal hotdog fold" evidence="10">
    <location>
        <begin position="1114"/>
        <end position="1266"/>
    </location>
</feature>
<dbReference type="PROSITE" id="PS00606">
    <property type="entry name" value="KS3_1"/>
    <property type="match status" value="1"/>
</dbReference>
<dbReference type="Proteomes" id="UP000224634">
    <property type="component" value="Unassembled WGS sequence"/>
</dbReference>
<evidence type="ECO:0000256" key="11">
    <source>
        <dbReference type="SAM" id="MobiDB-lite"/>
    </source>
</evidence>
<dbReference type="Pfam" id="PF08242">
    <property type="entry name" value="Methyltransf_12"/>
    <property type="match status" value="1"/>
</dbReference>
<keyword evidence="3" id="KW-0597">Phosphoprotein</keyword>
<dbReference type="InterPro" id="IPR050091">
    <property type="entry name" value="PKS_NRPS_Biosynth_Enz"/>
</dbReference>
<dbReference type="SUPFAM" id="SSF53335">
    <property type="entry name" value="S-adenosyl-L-methionine-dependent methyltransferases"/>
    <property type="match status" value="1"/>
</dbReference>
<evidence type="ECO:0000256" key="1">
    <source>
        <dbReference type="ARBA" id="ARBA00018393"/>
    </source>
</evidence>
<dbReference type="InterPro" id="IPR049552">
    <property type="entry name" value="PKS_DH_N"/>
</dbReference>
<dbReference type="Pfam" id="PF00698">
    <property type="entry name" value="Acyl_transf_1"/>
    <property type="match status" value="1"/>
</dbReference>
<keyword evidence="2" id="KW-0596">Phosphopantetheine</keyword>
<dbReference type="SUPFAM" id="SSF52151">
    <property type="entry name" value="FabD/lysophospholipase-like"/>
    <property type="match status" value="1"/>
</dbReference>
<evidence type="ECO:0000259" key="14">
    <source>
        <dbReference type="PROSITE" id="PS52019"/>
    </source>
</evidence>
<dbReference type="InterPro" id="IPR014043">
    <property type="entry name" value="Acyl_transferase_dom"/>
</dbReference>
<dbReference type="GO" id="GO:0031177">
    <property type="term" value="F:phosphopantetheine binding"/>
    <property type="evidence" value="ECO:0007669"/>
    <property type="project" value="InterPro"/>
</dbReference>
<dbReference type="InterPro" id="IPR001227">
    <property type="entry name" value="Ac_transferase_dom_sf"/>
</dbReference>
<dbReference type="InterPro" id="IPR016035">
    <property type="entry name" value="Acyl_Trfase/lysoPLipase"/>
</dbReference>
<dbReference type="InterPro" id="IPR016036">
    <property type="entry name" value="Malonyl_transacylase_ACP-bd"/>
</dbReference>
<feature type="compositionally biased region" description="Polar residues" evidence="11">
    <location>
        <begin position="26"/>
        <end position="56"/>
    </location>
</feature>
<feature type="region of interest" description="N-terminal hotdog fold" evidence="10">
    <location>
        <begin position="968"/>
        <end position="1096"/>
    </location>
</feature>
<feature type="domain" description="PKS/mFAS DH" evidence="14">
    <location>
        <begin position="968"/>
        <end position="1266"/>
    </location>
</feature>
<evidence type="ECO:0000256" key="7">
    <source>
        <dbReference type="ARBA" id="ARBA00023315"/>
    </source>
</evidence>
<dbReference type="GO" id="GO:0030639">
    <property type="term" value="P:polyketide biosynthetic process"/>
    <property type="evidence" value="ECO:0007669"/>
    <property type="project" value="UniProtKB-ARBA"/>
</dbReference>
<dbReference type="Gene3D" id="3.40.50.720">
    <property type="entry name" value="NAD(P)-binding Rossmann-like Domain"/>
    <property type="match status" value="1"/>
</dbReference>
<dbReference type="GO" id="GO:0006633">
    <property type="term" value="P:fatty acid biosynthetic process"/>
    <property type="evidence" value="ECO:0007669"/>
    <property type="project" value="InterPro"/>
</dbReference>
<keyword evidence="16" id="KW-1185">Reference proteome</keyword>
<dbReference type="SMART" id="SM00827">
    <property type="entry name" value="PKS_AT"/>
    <property type="match status" value="1"/>
</dbReference>
<dbReference type="InterPro" id="IPR042104">
    <property type="entry name" value="PKS_dehydratase_sf"/>
</dbReference>
<dbReference type="SMART" id="SM00826">
    <property type="entry name" value="PKS_DH"/>
    <property type="match status" value="1"/>
</dbReference>
<protein>
    <recommendedName>
        <fullName evidence="1">Non-reducing polyketide synthase nscA</fullName>
    </recommendedName>
    <alternativeName>
        <fullName evidence="8">Conidial yellow pigment biosynthesis polyketide synthase nscA</fullName>
    </alternativeName>
    <alternativeName>
        <fullName evidence="9">Neosartoricin B biosynthesis protein A</fullName>
    </alternativeName>
</protein>
<dbReference type="InterPro" id="IPR009081">
    <property type="entry name" value="PP-bd_ACP"/>
</dbReference>
<dbReference type="SMART" id="SM00825">
    <property type="entry name" value="PKS_KS"/>
    <property type="match status" value="1"/>
</dbReference>
<dbReference type="InterPro" id="IPR016039">
    <property type="entry name" value="Thiolase-like"/>
</dbReference>
<dbReference type="Pfam" id="PF14765">
    <property type="entry name" value="PS-DH"/>
    <property type="match status" value="1"/>
</dbReference>
<comment type="caution">
    <text evidence="15">The sequence shown here is derived from an EMBL/GenBank/DDBJ whole genome shotgun (WGS) entry which is preliminary data.</text>
</comment>
<dbReference type="PANTHER" id="PTHR43775">
    <property type="entry name" value="FATTY ACID SYNTHASE"/>
    <property type="match status" value="1"/>
</dbReference>
<gene>
    <name evidence="15" type="ORF">AJ80_08860</name>
</gene>
<dbReference type="PROSITE" id="PS00012">
    <property type="entry name" value="PHOSPHOPANTETHEINE"/>
    <property type="match status" value="1"/>
</dbReference>
<dbReference type="Gene3D" id="3.40.50.150">
    <property type="entry name" value="Vaccinia Virus protein VP39"/>
    <property type="match status" value="1"/>
</dbReference>
<dbReference type="CDD" id="cd05274">
    <property type="entry name" value="KR_FAS_SDR_x"/>
    <property type="match status" value="1"/>
</dbReference>
<dbReference type="InterPro" id="IPR013217">
    <property type="entry name" value="Methyltransf_12"/>
</dbReference>
<dbReference type="GO" id="GO:0004312">
    <property type="term" value="F:fatty acid synthase activity"/>
    <property type="evidence" value="ECO:0007669"/>
    <property type="project" value="TreeGrafter"/>
</dbReference>
<dbReference type="GO" id="GO:0004315">
    <property type="term" value="F:3-oxoacyl-[acyl-carrier-protein] synthase activity"/>
    <property type="evidence" value="ECO:0007669"/>
    <property type="project" value="InterPro"/>
</dbReference>
<dbReference type="Gene3D" id="1.10.1200.10">
    <property type="entry name" value="ACP-like"/>
    <property type="match status" value="1"/>
</dbReference>
<dbReference type="InterPro" id="IPR057326">
    <property type="entry name" value="KR_dom"/>
</dbReference>
<dbReference type="InterPro" id="IPR006162">
    <property type="entry name" value="Ppantetheine_attach_site"/>
</dbReference>
<evidence type="ECO:0000256" key="4">
    <source>
        <dbReference type="ARBA" id="ARBA00022679"/>
    </source>
</evidence>
<evidence type="ECO:0000256" key="6">
    <source>
        <dbReference type="ARBA" id="ARBA00023268"/>
    </source>
</evidence>
<dbReference type="InterPro" id="IPR020807">
    <property type="entry name" value="PKS_DH"/>
</dbReference>
<evidence type="ECO:0000256" key="8">
    <source>
        <dbReference type="ARBA" id="ARBA00031359"/>
    </source>
</evidence>
<dbReference type="InterPro" id="IPR036736">
    <property type="entry name" value="ACP-like_sf"/>
</dbReference>
<feature type="domain" description="Carrier" evidence="12">
    <location>
        <begin position="2149"/>
        <end position="2226"/>
    </location>
</feature>
<dbReference type="SMART" id="SM00822">
    <property type="entry name" value="PKS_KR"/>
    <property type="match status" value="1"/>
</dbReference>
<sequence length="2230" mass="240351">MAINPLPNGAHESPLTNGHHAPPLSNGLSNGHSNGVTNGVTNGATNGVSNANTSPRPSSPIAIVGLSCKFAGDASSPDKLWEMLSAGKGAWSPIPKERFDVASFYNADKDRPGRNHAVGGHFFNEDVAVFDAGFFNLSSDVASAMDPQLRLLLESVYESMEDAGIPLDKIAGTDTSVYTGCYGKDYHELQTRDPDALPAPFLTGNGTAMLSNRVSHFYDLQGPSMSIDTGCSSGLVSLHQGCRSIQSGESDIAIVGASNTILNPDLYIAMSSLSMVGADGRCYAWDARAQGYGRGEGVAALVLKSLDVAIQDGDNIHAVIRETGLNQDGKTTTITSPSVEAQIRLIEQCYRRAGLNLSDTGYVEAHMTGTPTGDLAEAEALAGTFGKSRKSGDPVLVGSVKTNVGHTEAVSGLAGIIKTVYAMKTKQIPQNINYETPNPKILLKEWNLQVPTTLTQWPEDKPLRASINNFGYGGTNSHVILEAAPGRDTKLNGSHINDSQRDRVYVVSAKDTVALKGMLAKLATHVRSSLDDGVLGDLAYTLSERRSKLPWVAAVRAGSIAELAERLEAPSVKTSHATKKPRLGFVFNGQGAQWHAMGRELIGAYPVFGSAVHKADEILKGYGADWSLHDELLRDAKTTRVSEVNLSQPITVALQLCLIDLLRSWDITPTAVTSHSSGEIAAAYAVGALSFAEALGAAFYRGELALQNQALSALSGGMLAAGLGPEEAEKYLVDTKSGRVVIACVNSPGSVTLSGDLSAVEEVEARLQADGIFARKLKVPLAYHSHHMLCLAQEYTDVLRAILPVQSSGAQWVEKFRFSSPVTGGIVTSAKVLSPEHWVRNLTNPVLFSQSLEKMCFGENGTAEVDMIVEIGAHSTLSGPIRQILKGRELPYVSGLQRGVDAVETMQTLACELLGRGYPVSLPAVNSPLGEKHAFVSNLPTYAWNHTTRYWIEPRINKELRHKRFAPHELLGSIIPGDNGLTPTWRNFLRLADISWLIDHQIDGYVVLPGAGYVSMAIEAARLLEGPADTITGFQLRDIEITNALAISDSSAGVETQLQMRPTKDGWYEFTLSSLTTADTWIVNCKGSVLAEKGTPTEENESTIRSASFFTPGVKPTKIDTDDLFASLRKAGIYHGSPFRNLSNINAARNKTISDLTIPEVASETHDYVIHPTTLDSIVVAAYSKLPKKILETSLVVPRSIKAISIRSGLNSHSGEKLQALTEALSSDKRGFTSNVAVLNGEDKDSAPVFQMDDFFAQAVPRDSENGHGELPMTSKLQWELDISSNVPADFKDSLRITLGEPQADFENKMLRASYNFIYDAVRELEKSDPATIDSWEWNHKLLYNWMREVVVLGESGALAPRSKAWARSSKGMKQMLADELNAGGNAAARLTVRVGKQLTKIVRGEVAPLELLMEGNMLHQYYAEYPKLKDRSYEQLSKVIEQFSVKRPGAKVLEIGGGTGGATKSVLEAFGARADGSRSLLGHYTFTDVSSGFFEAAGQKLAAWADLIDFKTLDIENDPSEQSFTERYDLIVASQVLHATKSLSRTLSNVRKLLKPGGKLVLVETTHDRLDMQLVFGTLPGWWLSEEEDRKSSPNVPVKTWDKVLRETGFTGVDFEIGDCEEPNFQSVSLLMASAEAAPAYPSSVSIIHAGVAPPEPWLKELSDAIHAQTGVVPITENLGDVQTWDDKAFIFTGELDSPFVHGIGQDAFGKLRNLLVNSQNLLWLSSGGAIDSEQPFYAVTQGLLRTVRQEDASKRCVQLDFAPSSDAMPWTSDKIGHIVDIFRQSFDYNLDAVDNDWEFSVKNSTLFVPRAYPDLKIQVSSDTQVINPGNLLTTSEQDVSDPLPVSLDNADATYLVVGGMGGIGRAIASWMLEKGAKNLLLVSRNAEASPDVADMQAMAQADGCNLHIRSCDVSDEGSLENLLAGLFGNLPPIRGVINAAMALEDTVLERMTFDQWQRGIRAKVDSSINIHTHLPSLDFYVLLSSVTGVAGHTSQANYTAGNTFQDALARHRTARGQAAIALDLSAIKGAGWVAQQGSGEQDVLKRIENLGAVSADIDLVLELVEAAILDPLRAAPADSQVIVGLARDDAIPEGSVTRLDRRFGTLRLATSRGSSGTDQAADEGSGQGDSLSELTRALAAGPVPLPEATRLIVNAVAGKTASIFNIDQEVIDPALPLSRYGVDSLVAVDLRNWLASSLRARVSIFDILQTPSLADFGALIAGKSELLK</sequence>
<feature type="active site" description="Proton donor; for dehydratase activity" evidence="10">
    <location>
        <position position="1176"/>
    </location>
</feature>
<dbReference type="Gene3D" id="3.40.47.10">
    <property type="match status" value="1"/>
</dbReference>
<dbReference type="PROSITE" id="PS52004">
    <property type="entry name" value="KS3_2"/>
    <property type="match status" value="1"/>
</dbReference>
<dbReference type="Pfam" id="PF08659">
    <property type="entry name" value="KR"/>
    <property type="match status" value="1"/>
</dbReference>
<keyword evidence="7" id="KW-0012">Acyltransferase</keyword>
<dbReference type="InterPro" id="IPR056501">
    <property type="entry name" value="NAD-bd_HRPKS_sdrA"/>
</dbReference>
<evidence type="ECO:0000256" key="2">
    <source>
        <dbReference type="ARBA" id="ARBA00022450"/>
    </source>
</evidence>
<dbReference type="Gene3D" id="3.30.70.3290">
    <property type="match status" value="1"/>
</dbReference>
<dbReference type="InterPro" id="IPR029063">
    <property type="entry name" value="SAM-dependent_MTases_sf"/>
</dbReference>
<organism evidence="15 16">
    <name type="scientific">Polytolypa hystricis (strain UAMH7299)</name>
    <dbReference type="NCBI Taxonomy" id="1447883"/>
    <lineage>
        <taxon>Eukaryota</taxon>
        <taxon>Fungi</taxon>
        <taxon>Dikarya</taxon>
        <taxon>Ascomycota</taxon>
        <taxon>Pezizomycotina</taxon>
        <taxon>Eurotiomycetes</taxon>
        <taxon>Eurotiomycetidae</taxon>
        <taxon>Onygenales</taxon>
        <taxon>Onygenales incertae sedis</taxon>
        <taxon>Polytolypa</taxon>
    </lineage>
</organism>
<keyword evidence="5" id="KW-0560">Oxidoreductase</keyword>
<dbReference type="CDD" id="cd02440">
    <property type="entry name" value="AdoMet_MTases"/>
    <property type="match status" value="1"/>
</dbReference>
<dbReference type="Pfam" id="PF16197">
    <property type="entry name" value="KAsynt_C_assoc"/>
    <property type="match status" value="1"/>
</dbReference>
<dbReference type="SUPFAM" id="SSF53901">
    <property type="entry name" value="Thiolase-like"/>
    <property type="match status" value="1"/>
</dbReference>
<dbReference type="InterPro" id="IPR049551">
    <property type="entry name" value="PKS_DH_C"/>
</dbReference>
<feature type="domain" description="Ketosynthase family 3 (KS3)" evidence="13">
    <location>
        <begin position="58"/>
        <end position="483"/>
    </location>
</feature>
<keyword evidence="6" id="KW-0511">Multifunctional enzyme</keyword>
<dbReference type="InterPro" id="IPR018201">
    <property type="entry name" value="Ketoacyl_synth_AS"/>
</dbReference>
<evidence type="ECO:0000259" key="12">
    <source>
        <dbReference type="PROSITE" id="PS50075"/>
    </source>
</evidence>
<dbReference type="Pfam" id="PF00109">
    <property type="entry name" value="ketoacyl-synt"/>
    <property type="match status" value="1"/>
</dbReference>
<dbReference type="SMART" id="SM00823">
    <property type="entry name" value="PKS_PP"/>
    <property type="match status" value="1"/>
</dbReference>
<dbReference type="Pfam" id="PF23297">
    <property type="entry name" value="ACP_SdgA_C"/>
    <property type="match status" value="1"/>
</dbReference>
<dbReference type="InterPro" id="IPR049900">
    <property type="entry name" value="PKS_mFAS_DH"/>
</dbReference>
<evidence type="ECO:0000313" key="15">
    <source>
        <dbReference type="EMBL" id="PGH02440.1"/>
    </source>
</evidence>
<dbReference type="CDD" id="cd00833">
    <property type="entry name" value="PKS"/>
    <property type="match status" value="1"/>
</dbReference>
<evidence type="ECO:0000256" key="3">
    <source>
        <dbReference type="ARBA" id="ARBA00022553"/>
    </source>
</evidence>
<keyword evidence="4" id="KW-0808">Transferase</keyword>
<dbReference type="InterPro" id="IPR013968">
    <property type="entry name" value="PKS_KR"/>
</dbReference>
<dbReference type="STRING" id="1447883.A0A2B7X0S7"/>
<proteinExistence type="predicted"/>
<dbReference type="OrthoDB" id="329835at2759"/>
<dbReference type="InterPro" id="IPR020806">
    <property type="entry name" value="PKS_PP-bd"/>
</dbReference>
<dbReference type="Gene3D" id="3.40.366.10">
    <property type="entry name" value="Malonyl-Coenzyme A Acyl Carrier Protein, domain 2"/>
    <property type="match status" value="1"/>
</dbReference>
<evidence type="ECO:0000256" key="9">
    <source>
        <dbReference type="ARBA" id="ARBA00033379"/>
    </source>
</evidence>
<evidence type="ECO:0000313" key="16">
    <source>
        <dbReference type="Proteomes" id="UP000224634"/>
    </source>
</evidence>
<dbReference type="PROSITE" id="PS52019">
    <property type="entry name" value="PKS_MFAS_DH"/>
    <property type="match status" value="1"/>
</dbReference>
<name>A0A2B7X0S7_POLH7</name>
<dbReference type="Pfam" id="PF23114">
    <property type="entry name" value="NAD-bd_HRPKS_sdrA"/>
    <property type="match status" value="1"/>
</dbReference>
<dbReference type="GO" id="GO:0016491">
    <property type="term" value="F:oxidoreductase activity"/>
    <property type="evidence" value="ECO:0007669"/>
    <property type="project" value="UniProtKB-KW"/>
</dbReference>
<dbReference type="Gene3D" id="3.10.129.110">
    <property type="entry name" value="Polyketide synthase dehydratase"/>
    <property type="match status" value="1"/>
</dbReference>
<feature type="active site" description="Proton acceptor; for dehydratase activity" evidence="10">
    <location>
        <position position="1000"/>
    </location>
</feature>
<dbReference type="Pfam" id="PF21089">
    <property type="entry name" value="PKS_DH_N"/>
    <property type="match status" value="1"/>
</dbReference>
<dbReference type="InterPro" id="IPR036291">
    <property type="entry name" value="NAD(P)-bd_dom_sf"/>
</dbReference>
<dbReference type="InterPro" id="IPR020841">
    <property type="entry name" value="PKS_Beta-ketoAc_synthase_dom"/>
</dbReference>
<dbReference type="EMBL" id="PDNA01000223">
    <property type="protein sequence ID" value="PGH02440.1"/>
    <property type="molecule type" value="Genomic_DNA"/>
</dbReference>
<reference evidence="15 16" key="1">
    <citation type="submission" date="2017-10" db="EMBL/GenBank/DDBJ databases">
        <title>Comparative genomics in systemic dimorphic fungi from Ajellomycetaceae.</title>
        <authorList>
            <person name="Munoz J.F."/>
            <person name="Mcewen J.G."/>
            <person name="Clay O.K."/>
            <person name="Cuomo C.A."/>
        </authorList>
    </citation>
    <scope>NUCLEOTIDE SEQUENCE [LARGE SCALE GENOMIC DNA]</scope>
    <source>
        <strain evidence="15 16">UAMH7299</strain>
    </source>
</reference>
<accession>A0A2B7X0S7</accession>
<dbReference type="InterPro" id="IPR014030">
    <property type="entry name" value="Ketoacyl_synth_N"/>
</dbReference>
<dbReference type="InterPro" id="IPR014031">
    <property type="entry name" value="Ketoacyl_synth_C"/>
</dbReference>
<dbReference type="InterPro" id="IPR032821">
    <property type="entry name" value="PKS_assoc"/>
</dbReference>
<dbReference type="SUPFAM" id="SSF51735">
    <property type="entry name" value="NAD(P)-binding Rossmann-fold domains"/>
    <property type="match status" value="1"/>
</dbReference>
<feature type="region of interest" description="Disordered" evidence="11">
    <location>
        <begin position="1"/>
        <end position="56"/>
    </location>
</feature>
<dbReference type="PANTHER" id="PTHR43775:SF29">
    <property type="entry name" value="ASPERFURANONE POLYKETIDE SYNTHASE AFOG-RELATED"/>
    <property type="match status" value="1"/>
</dbReference>
<evidence type="ECO:0000256" key="10">
    <source>
        <dbReference type="PROSITE-ProRule" id="PRU01363"/>
    </source>
</evidence>
<evidence type="ECO:0000256" key="5">
    <source>
        <dbReference type="ARBA" id="ARBA00023002"/>
    </source>
</evidence>
<dbReference type="SUPFAM" id="SSF47336">
    <property type="entry name" value="ACP-like"/>
    <property type="match status" value="1"/>
</dbReference>
<dbReference type="SUPFAM" id="SSF55048">
    <property type="entry name" value="Probable ACP-binding domain of malonyl-CoA ACP transacylase"/>
    <property type="match status" value="1"/>
</dbReference>